<dbReference type="AlphaFoldDB" id="A0A3Q9FQK1"/>
<proteinExistence type="inferred from homology"/>
<organism evidence="3 4">
    <name type="scientific">Flammeovirga pectinis</name>
    <dbReference type="NCBI Taxonomy" id="2494373"/>
    <lineage>
        <taxon>Bacteria</taxon>
        <taxon>Pseudomonadati</taxon>
        <taxon>Bacteroidota</taxon>
        <taxon>Cytophagia</taxon>
        <taxon>Cytophagales</taxon>
        <taxon>Flammeovirgaceae</taxon>
        <taxon>Flammeovirga</taxon>
    </lineage>
</organism>
<dbReference type="PANTHER" id="PTHR11757:SF19">
    <property type="entry name" value="PROLYL ENDOPEPTIDASE-LIKE"/>
    <property type="match status" value="1"/>
</dbReference>
<evidence type="ECO:0000256" key="1">
    <source>
        <dbReference type="ARBA" id="ARBA00005228"/>
    </source>
</evidence>
<evidence type="ECO:0000313" key="3">
    <source>
        <dbReference type="EMBL" id="AZQ65331.1"/>
    </source>
</evidence>
<protein>
    <recommendedName>
        <fullName evidence="2">Peptidase S9A N-terminal domain-containing protein</fullName>
    </recommendedName>
</protein>
<accession>A0A3Q9FQK1</accession>
<evidence type="ECO:0000313" key="4">
    <source>
        <dbReference type="Proteomes" id="UP000267268"/>
    </source>
</evidence>
<name>A0A3Q9FQK1_9BACT</name>
<dbReference type="Gene3D" id="2.130.10.120">
    <property type="entry name" value="Prolyl oligopeptidase, N-terminal domain"/>
    <property type="match status" value="1"/>
</dbReference>
<dbReference type="InterPro" id="IPR051543">
    <property type="entry name" value="Serine_Peptidase_S9A"/>
</dbReference>
<comment type="similarity">
    <text evidence="1">Belongs to the peptidase S9A family.</text>
</comment>
<dbReference type="PANTHER" id="PTHR11757">
    <property type="entry name" value="PROTEASE FAMILY S9A OLIGOPEPTIDASE"/>
    <property type="match status" value="1"/>
</dbReference>
<dbReference type="EMBL" id="CP034563">
    <property type="protein sequence ID" value="AZQ65331.1"/>
    <property type="molecule type" value="Genomic_DNA"/>
</dbReference>
<dbReference type="RefSeq" id="WP_126619946.1">
    <property type="nucleotide sequence ID" value="NZ_CP034563.1"/>
</dbReference>
<evidence type="ECO:0000259" key="2">
    <source>
        <dbReference type="Pfam" id="PF02897"/>
    </source>
</evidence>
<feature type="domain" description="Peptidase S9A N-terminal" evidence="2">
    <location>
        <begin position="26"/>
        <end position="338"/>
    </location>
</feature>
<dbReference type="Pfam" id="PF02897">
    <property type="entry name" value="Peptidase_S9_N"/>
    <property type="match status" value="1"/>
</dbReference>
<gene>
    <name evidence="3" type="ORF">EI427_24265</name>
</gene>
<dbReference type="Proteomes" id="UP000267268">
    <property type="component" value="Chromosome 2"/>
</dbReference>
<dbReference type="KEGG" id="fll:EI427_24265"/>
<dbReference type="SUPFAM" id="SSF50993">
    <property type="entry name" value="Peptidase/esterase 'gauge' domain"/>
    <property type="match status" value="1"/>
</dbReference>
<reference evidence="3 4" key="1">
    <citation type="submission" date="2018-12" db="EMBL/GenBank/DDBJ databases">
        <title>Flammeovirga pectinis sp. nov., isolated from the gut of the Korean scallop, Patinopecten yessoensis.</title>
        <authorList>
            <person name="Bae J.-W."/>
            <person name="Jeong Y.-S."/>
            <person name="Kang W."/>
        </authorList>
    </citation>
    <scope>NUCLEOTIDE SEQUENCE [LARGE SCALE GENOMIC DNA]</scope>
    <source>
        <strain evidence="3 4">L12M1</strain>
    </source>
</reference>
<dbReference type="OrthoDB" id="9801421at2"/>
<sequence length="348" mass="40916">MINKITLLFTCLLFLSIDIIFAQSYPTYKKERHETILHGDTLVDDYFWMRNRKKEIKKKLTKENEFFENAFNPTSLLVDSLYNEMLQLTNLDRKSLPVFKNGYWYLTTSPKDKDFPIYKRWKENETEADAKVFFDCNIFTQKFKAYITDIESISPNGKYIAFSVDKDGSDIKDLYILEVKTQKILKDHIKKVSTVLWANDNATLFYTKDDNITNRTNELYKHQLGNKTDILLFNEKDATYNLDIYKSKSQDYIFLASISKSDNKISYINANLANSKFKELIPLSKNIEHNITQAGEYFYDFNNTKGNRFALYKTSIDSINNWVEIYSPKEGEYIDDVIPFLINCLVLN</sequence>
<keyword evidence="4" id="KW-1185">Reference proteome</keyword>
<dbReference type="InterPro" id="IPR023302">
    <property type="entry name" value="Pept_S9A_N"/>
</dbReference>
<dbReference type="GO" id="GO:0004252">
    <property type="term" value="F:serine-type endopeptidase activity"/>
    <property type="evidence" value="ECO:0007669"/>
    <property type="project" value="InterPro"/>
</dbReference>